<evidence type="ECO:0000313" key="2">
    <source>
        <dbReference type="Proteomes" id="UP000789901"/>
    </source>
</evidence>
<name>A0ABN7WL04_GIGMA</name>
<sequence>MTQRNNIANSQYAKILNEFRCVGAYFAVNIPTIVFCDFSVKLPKSDGACTRCVMELGLIQSSDA</sequence>
<comment type="caution">
    <text evidence="1">The sequence shown here is derived from an EMBL/GenBank/DDBJ whole genome shotgun (WGS) entry which is preliminary data.</text>
</comment>
<organism evidence="1 2">
    <name type="scientific">Gigaspora margarita</name>
    <dbReference type="NCBI Taxonomy" id="4874"/>
    <lineage>
        <taxon>Eukaryota</taxon>
        <taxon>Fungi</taxon>
        <taxon>Fungi incertae sedis</taxon>
        <taxon>Mucoromycota</taxon>
        <taxon>Glomeromycotina</taxon>
        <taxon>Glomeromycetes</taxon>
        <taxon>Diversisporales</taxon>
        <taxon>Gigasporaceae</taxon>
        <taxon>Gigaspora</taxon>
    </lineage>
</organism>
<keyword evidence="2" id="KW-1185">Reference proteome</keyword>
<protein>
    <submittedName>
        <fullName evidence="1">15266_t:CDS:1</fullName>
    </submittedName>
</protein>
<gene>
    <name evidence="1" type="ORF">GMARGA_LOCUS32303</name>
</gene>
<evidence type="ECO:0000313" key="1">
    <source>
        <dbReference type="EMBL" id="CAG8834909.1"/>
    </source>
</evidence>
<accession>A0ABN7WL04</accession>
<proteinExistence type="predicted"/>
<reference evidence="1 2" key="1">
    <citation type="submission" date="2021-06" db="EMBL/GenBank/DDBJ databases">
        <authorList>
            <person name="Kallberg Y."/>
            <person name="Tangrot J."/>
            <person name="Rosling A."/>
        </authorList>
    </citation>
    <scope>NUCLEOTIDE SEQUENCE [LARGE SCALE GENOMIC DNA]</scope>
    <source>
        <strain evidence="1 2">120-4 pot B 10/14</strain>
    </source>
</reference>
<dbReference type="Proteomes" id="UP000789901">
    <property type="component" value="Unassembled WGS sequence"/>
</dbReference>
<dbReference type="EMBL" id="CAJVQB010050402">
    <property type="protein sequence ID" value="CAG8834909.1"/>
    <property type="molecule type" value="Genomic_DNA"/>
</dbReference>